<reference evidence="1 2" key="1">
    <citation type="journal article" date="2018" name="Plant Biotechnol. Rep.">
        <title>Diversity and antifungal activity of endophytic bacteria associated with Panax ginseng seedlings.</title>
        <authorList>
            <person name="Park J.M."/>
            <person name="Hong C.E."/>
            <person name="Jo S.H."/>
        </authorList>
    </citation>
    <scope>NUCLEOTIDE SEQUENCE [LARGE SCALE GENOMIC DNA]</scope>
    <source>
        <strain evidence="1 2">PgKB38</strain>
    </source>
</reference>
<proteinExistence type="predicted"/>
<evidence type="ECO:0000313" key="2">
    <source>
        <dbReference type="Proteomes" id="UP000323425"/>
    </source>
</evidence>
<dbReference type="Proteomes" id="UP000323425">
    <property type="component" value="Unassembled WGS sequence"/>
</dbReference>
<sequence>MFEQLSNSAGIHFRPIRRNIIHKGNFAPRGTTELLRNSIEVQCFGTGKAQHACERTIRQQLSHRDIGEIPGVYRSDAGIVGREEEFAFAQCLS</sequence>
<protein>
    <submittedName>
        <fullName evidence="1">Uncharacterized protein</fullName>
    </submittedName>
</protein>
<comment type="caution">
    <text evidence="1">The sequence shown here is derived from an EMBL/GenBank/DDBJ whole genome shotgun (WGS) entry which is preliminary data.</text>
</comment>
<organism evidence="1 2">
    <name type="scientific">Pseudomonas extremaustralis</name>
    <dbReference type="NCBI Taxonomy" id="359110"/>
    <lineage>
        <taxon>Bacteria</taxon>
        <taxon>Pseudomonadati</taxon>
        <taxon>Pseudomonadota</taxon>
        <taxon>Gammaproteobacteria</taxon>
        <taxon>Pseudomonadales</taxon>
        <taxon>Pseudomonadaceae</taxon>
        <taxon>Pseudomonas</taxon>
    </lineage>
</organism>
<dbReference type="AlphaFoldDB" id="A0A5M9J317"/>
<evidence type="ECO:0000313" key="1">
    <source>
        <dbReference type="EMBL" id="KAA8562803.1"/>
    </source>
</evidence>
<gene>
    <name evidence="1" type="ORF">FX985_02869</name>
</gene>
<dbReference type="EMBL" id="VTFH01000001">
    <property type="protein sequence ID" value="KAA8562803.1"/>
    <property type="molecule type" value="Genomic_DNA"/>
</dbReference>
<accession>A0A5M9J317</accession>
<name>A0A5M9J317_9PSED</name>